<dbReference type="SUPFAM" id="SSF55729">
    <property type="entry name" value="Acyl-CoA N-acyltransferases (Nat)"/>
    <property type="match status" value="1"/>
</dbReference>
<evidence type="ECO:0000313" key="6">
    <source>
        <dbReference type="Proteomes" id="UP000292346"/>
    </source>
</evidence>
<dbReference type="InterPro" id="IPR050832">
    <property type="entry name" value="Bact_Acetyltransf"/>
</dbReference>
<protein>
    <submittedName>
        <fullName evidence="5">GNAT family N-acetyltransferase</fullName>
    </submittedName>
</protein>
<dbReference type="InterPro" id="IPR000182">
    <property type="entry name" value="GNAT_dom"/>
</dbReference>
<proteinExistence type="predicted"/>
<sequence length="155" mass="17171">MVTLRPATADDGPTVARIYVDSWNDGFQTLMPTAVLDAGRIARWSETLAGGNWWVAEVDGVTAGFVGIGPSRDPIDPDLGELDTIAVDPPYWRHGVGTALMQKALDELAAQYDEAILWTLANYPQGQTFYTKTGWTQAPESRDNGHQVSYRRRFR</sequence>
<keyword evidence="6" id="KW-1185">Reference proteome</keyword>
<keyword evidence="1 5" id="KW-0808">Transferase</keyword>
<dbReference type="CDD" id="cd04301">
    <property type="entry name" value="NAT_SF"/>
    <property type="match status" value="1"/>
</dbReference>
<reference evidence="5 6" key="1">
    <citation type="submission" date="2019-02" db="EMBL/GenBank/DDBJ databases">
        <title>Kribbella capetownensis sp. nov. and Kribbella speibonae sp. nov., isolated from soil.</title>
        <authorList>
            <person name="Curtis S.M."/>
            <person name="Norton I."/>
            <person name="Everest G.J."/>
            <person name="Meyers P.R."/>
        </authorList>
    </citation>
    <scope>NUCLEOTIDE SEQUENCE [LARGE SCALE GENOMIC DNA]</scope>
    <source>
        <strain evidence="5 6">KCTC 29219</strain>
    </source>
</reference>
<accession>A0A4R0H095</accession>
<dbReference type="GO" id="GO:0016747">
    <property type="term" value="F:acyltransferase activity, transferring groups other than amino-acyl groups"/>
    <property type="evidence" value="ECO:0007669"/>
    <property type="project" value="InterPro"/>
</dbReference>
<dbReference type="AlphaFoldDB" id="A0A4R0H095"/>
<dbReference type="Pfam" id="PF00583">
    <property type="entry name" value="Acetyltransf_1"/>
    <property type="match status" value="1"/>
</dbReference>
<dbReference type="Proteomes" id="UP000292346">
    <property type="component" value="Unassembled WGS sequence"/>
</dbReference>
<dbReference type="RefSeq" id="WP_131344550.1">
    <property type="nucleotide sequence ID" value="NZ_SJJZ01000004.1"/>
</dbReference>
<evidence type="ECO:0000259" key="4">
    <source>
        <dbReference type="PROSITE" id="PS51186"/>
    </source>
</evidence>
<dbReference type="Gene3D" id="3.40.630.30">
    <property type="match status" value="1"/>
</dbReference>
<feature type="region of interest" description="Disordered" evidence="3">
    <location>
        <begin position="136"/>
        <end position="155"/>
    </location>
</feature>
<gene>
    <name evidence="5" type="ORF">E0H45_32510</name>
</gene>
<organism evidence="5 6">
    <name type="scientific">Kribbella soli</name>
    <dbReference type="NCBI Taxonomy" id="1124743"/>
    <lineage>
        <taxon>Bacteria</taxon>
        <taxon>Bacillati</taxon>
        <taxon>Actinomycetota</taxon>
        <taxon>Actinomycetes</taxon>
        <taxon>Propionibacteriales</taxon>
        <taxon>Kribbellaceae</taxon>
        <taxon>Kribbella</taxon>
    </lineage>
</organism>
<evidence type="ECO:0000256" key="1">
    <source>
        <dbReference type="ARBA" id="ARBA00022679"/>
    </source>
</evidence>
<evidence type="ECO:0000256" key="3">
    <source>
        <dbReference type="SAM" id="MobiDB-lite"/>
    </source>
</evidence>
<name>A0A4R0H095_9ACTN</name>
<dbReference type="EMBL" id="SJJZ01000004">
    <property type="protein sequence ID" value="TCC03837.1"/>
    <property type="molecule type" value="Genomic_DNA"/>
</dbReference>
<keyword evidence="2" id="KW-0012">Acyltransferase</keyword>
<dbReference type="PROSITE" id="PS51186">
    <property type="entry name" value="GNAT"/>
    <property type="match status" value="1"/>
</dbReference>
<dbReference type="InterPro" id="IPR016181">
    <property type="entry name" value="Acyl_CoA_acyltransferase"/>
</dbReference>
<comment type="caution">
    <text evidence="5">The sequence shown here is derived from an EMBL/GenBank/DDBJ whole genome shotgun (WGS) entry which is preliminary data.</text>
</comment>
<feature type="domain" description="N-acetyltransferase" evidence="4">
    <location>
        <begin position="2"/>
        <end position="155"/>
    </location>
</feature>
<dbReference type="OrthoDB" id="5243635at2"/>
<evidence type="ECO:0000313" key="5">
    <source>
        <dbReference type="EMBL" id="TCC03837.1"/>
    </source>
</evidence>
<evidence type="ECO:0000256" key="2">
    <source>
        <dbReference type="ARBA" id="ARBA00023315"/>
    </source>
</evidence>
<dbReference type="PANTHER" id="PTHR43877">
    <property type="entry name" value="AMINOALKYLPHOSPHONATE N-ACETYLTRANSFERASE-RELATED-RELATED"/>
    <property type="match status" value="1"/>
</dbReference>